<dbReference type="PANTHER" id="PTHR46637">
    <property type="entry name" value="TIS1421-TRANSPOSASE PROTEIN A"/>
    <property type="match status" value="1"/>
</dbReference>
<name>A0A640TAA5_9ACTN</name>
<gene>
    <name evidence="2" type="ORF">Sgleb_01600</name>
    <name evidence="3" type="ORF">Sgleb_47600</name>
    <name evidence="4" type="ORF">Sgleb_72630</name>
    <name evidence="5" type="ORF">Sgleb_73660</name>
</gene>
<dbReference type="InterPro" id="IPR025161">
    <property type="entry name" value="IS402-like_dom"/>
</dbReference>
<dbReference type="InterPro" id="IPR052909">
    <property type="entry name" value="Transposase_6_like"/>
</dbReference>
<feature type="domain" description="Insertion element IS402-like" evidence="1">
    <location>
        <begin position="6"/>
        <end position="77"/>
    </location>
</feature>
<protein>
    <submittedName>
        <fullName evidence="4">Transposase</fullName>
    </submittedName>
</protein>
<dbReference type="NCBIfam" id="NF033580">
    <property type="entry name" value="transpos_IS5_3"/>
    <property type="match status" value="1"/>
</dbReference>
<dbReference type="EMBL" id="BLIO01000001">
    <property type="protein sequence ID" value="GFE19319.1"/>
    <property type="molecule type" value="Genomic_DNA"/>
</dbReference>
<evidence type="ECO:0000313" key="5">
    <source>
        <dbReference type="EMBL" id="GFE19319.1"/>
    </source>
</evidence>
<dbReference type="EMBL" id="BLIO01000001">
    <property type="protein sequence ID" value="GFE19216.1"/>
    <property type="molecule type" value="Genomic_DNA"/>
</dbReference>
<proteinExistence type="predicted"/>
<keyword evidence="6" id="KW-1185">Reference proteome</keyword>
<dbReference type="AlphaFoldDB" id="A0A640TAA5"/>
<dbReference type="EMBL" id="BLIO01000001">
    <property type="protein sequence ID" value="GFE12113.1"/>
    <property type="molecule type" value="Genomic_DNA"/>
</dbReference>
<comment type="caution">
    <text evidence="4">The sequence shown here is derived from an EMBL/GenBank/DDBJ whole genome shotgun (WGS) entry which is preliminary data.</text>
</comment>
<evidence type="ECO:0000259" key="1">
    <source>
        <dbReference type="Pfam" id="PF13340"/>
    </source>
</evidence>
<evidence type="ECO:0000313" key="4">
    <source>
        <dbReference type="EMBL" id="GFE19216.1"/>
    </source>
</evidence>
<dbReference type="EMBL" id="BLIO01000001">
    <property type="protein sequence ID" value="GFE16713.1"/>
    <property type="molecule type" value="Genomic_DNA"/>
</dbReference>
<evidence type="ECO:0000313" key="2">
    <source>
        <dbReference type="EMBL" id="GFE12113.1"/>
    </source>
</evidence>
<dbReference type="Proteomes" id="UP000430079">
    <property type="component" value="Unassembled WGS sequence"/>
</dbReference>
<evidence type="ECO:0000313" key="3">
    <source>
        <dbReference type="EMBL" id="GFE16713.1"/>
    </source>
</evidence>
<dbReference type="PANTHER" id="PTHR46637:SF1">
    <property type="entry name" value="BLL5188 PROTEIN"/>
    <property type="match status" value="1"/>
</dbReference>
<evidence type="ECO:0000313" key="6">
    <source>
        <dbReference type="Proteomes" id="UP000430079"/>
    </source>
</evidence>
<sequence>MARGDLTDEQWVRLEAVLPPLPVMGRKPRDRRQVFDGIWWRARTGSPWRDIPERYGPWETGYTLFRRWQIDGTWARVLKKLQVKADAAGHIEWEVSVDSTVCRAHQHAAGARKRGLTVRAGRARRAWRPSRTTTGSAARGAG</sequence>
<organism evidence="4 6">
    <name type="scientific">Streptomyces glebosus</name>
    <dbReference type="NCBI Taxonomy" id="249580"/>
    <lineage>
        <taxon>Bacteria</taxon>
        <taxon>Bacillati</taxon>
        <taxon>Actinomycetota</taxon>
        <taxon>Actinomycetes</taxon>
        <taxon>Kitasatosporales</taxon>
        <taxon>Streptomycetaceae</taxon>
        <taxon>Streptomyces</taxon>
    </lineage>
</organism>
<accession>A0A640TAA5</accession>
<reference evidence="4 6" key="1">
    <citation type="submission" date="2019-12" db="EMBL/GenBank/DDBJ databases">
        <title>Whole genome shotgun sequence of Streptomyces hygroscopicus subsp. glebosus NBRC 13786.</title>
        <authorList>
            <person name="Ichikawa N."/>
            <person name="Kimura A."/>
            <person name="Kitahashi Y."/>
            <person name="Komaki H."/>
            <person name="Tamura T."/>
        </authorList>
    </citation>
    <scope>NUCLEOTIDE SEQUENCE [LARGE SCALE GENOMIC DNA]</scope>
    <source>
        <strain evidence="4 6">NBRC 13786</strain>
    </source>
</reference>
<dbReference type="Pfam" id="PF13340">
    <property type="entry name" value="DUF4096"/>
    <property type="match status" value="1"/>
</dbReference>